<dbReference type="InterPro" id="IPR029058">
    <property type="entry name" value="AB_hydrolase_fold"/>
</dbReference>
<keyword evidence="4" id="KW-1185">Reference proteome</keyword>
<evidence type="ECO:0000259" key="2">
    <source>
        <dbReference type="Pfam" id="PF12146"/>
    </source>
</evidence>
<gene>
    <name evidence="3" type="ORF">C0039_02485</name>
</gene>
<feature type="domain" description="Serine aminopeptidase S33" evidence="2">
    <location>
        <begin position="45"/>
        <end position="135"/>
    </location>
</feature>
<dbReference type="GO" id="GO:0004553">
    <property type="term" value="F:hydrolase activity, hydrolyzing O-glycosyl compounds"/>
    <property type="evidence" value="ECO:0007669"/>
    <property type="project" value="TreeGrafter"/>
</dbReference>
<evidence type="ECO:0000256" key="1">
    <source>
        <dbReference type="ARBA" id="ARBA00022801"/>
    </source>
</evidence>
<evidence type="ECO:0000313" key="3">
    <source>
        <dbReference type="EMBL" id="PLW70484.1"/>
    </source>
</evidence>
<dbReference type="Gene3D" id="3.40.50.1820">
    <property type="entry name" value="alpha/beta hydrolase"/>
    <property type="match status" value="1"/>
</dbReference>
<dbReference type="InterPro" id="IPR022742">
    <property type="entry name" value="Hydrolase_4"/>
</dbReference>
<dbReference type="PANTHER" id="PTHR16138">
    <property type="entry name" value="MYCOPHENOLIC ACID ACYL-GLUCURONIDE ESTERASE, MITOCHONDRIAL"/>
    <property type="match status" value="1"/>
</dbReference>
<dbReference type="Pfam" id="PF12146">
    <property type="entry name" value="Hydrolase_4"/>
    <property type="match status" value="1"/>
</dbReference>
<protein>
    <submittedName>
        <fullName evidence="3">Alpha/beta hydrolase</fullName>
    </submittedName>
</protein>
<organism evidence="3 4">
    <name type="scientific">Pseudohalioglobus lutimaris</name>
    <dbReference type="NCBI Taxonomy" id="1737061"/>
    <lineage>
        <taxon>Bacteria</taxon>
        <taxon>Pseudomonadati</taxon>
        <taxon>Pseudomonadota</taxon>
        <taxon>Gammaproteobacteria</taxon>
        <taxon>Cellvibrionales</taxon>
        <taxon>Halieaceae</taxon>
        <taxon>Pseudohalioglobus</taxon>
    </lineage>
</organism>
<proteinExistence type="predicted"/>
<reference evidence="3 4" key="1">
    <citation type="submission" date="2018-01" db="EMBL/GenBank/DDBJ databases">
        <title>The draft genome sequence of Halioglobus lutimaris HF004.</title>
        <authorList>
            <person name="Du Z.-J."/>
            <person name="Shi M.-J."/>
        </authorList>
    </citation>
    <scope>NUCLEOTIDE SEQUENCE [LARGE SCALE GENOMIC DNA]</scope>
    <source>
        <strain evidence="3 4">HF004</strain>
    </source>
</reference>
<evidence type="ECO:0000313" key="4">
    <source>
        <dbReference type="Proteomes" id="UP000235005"/>
    </source>
</evidence>
<sequence length="249" mass="27480">MMLQREDGHSLAYEHVEGAGPGIVFLSGFNSNMQGDKAMALDTWCRGSGRQYTRFDYFGHGASSGCFEEGTIGRWIDDAIAVLDRVTEGPQLLVGSSMGGWIMLHVALARPEQVRALVGIATATDFTEAMRNGVLSPEQMLQLELSDSCLIDNCYDDGEPYHISRELLEEGRRHCLLQGENIPIDKPVRLLHGQCDADVPWENSLTLAEKLVSTDVEIQLVKNGDHRLSRPADLERLTRTLAVLLADAL</sequence>
<dbReference type="InterPro" id="IPR052382">
    <property type="entry name" value="ABHD10_acyl-thioesterase"/>
</dbReference>
<dbReference type="EMBL" id="PKUS01000002">
    <property type="protein sequence ID" value="PLW70484.1"/>
    <property type="molecule type" value="Genomic_DNA"/>
</dbReference>
<name>A0A2N5X7M2_9GAMM</name>
<dbReference type="RefSeq" id="WP_101517368.1">
    <property type="nucleotide sequence ID" value="NZ_PKUS01000002.1"/>
</dbReference>
<accession>A0A2N5X7M2</accession>
<dbReference type="PANTHER" id="PTHR16138:SF7">
    <property type="entry name" value="PALMITOYL-PROTEIN THIOESTERASE ABHD10, MITOCHONDRIAL"/>
    <property type="match status" value="1"/>
</dbReference>
<dbReference type="Proteomes" id="UP000235005">
    <property type="component" value="Unassembled WGS sequence"/>
</dbReference>
<dbReference type="OrthoDB" id="264572at2"/>
<dbReference type="AlphaFoldDB" id="A0A2N5X7M2"/>
<dbReference type="SUPFAM" id="SSF53474">
    <property type="entry name" value="alpha/beta-Hydrolases"/>
    <property type="match status" value="1"/>
</dbReference>
<keyword evidence="1 3" id="KW-0378">Hydrolase</keyword>
<comment type="caution">
    <text evidence="3">The sequence shown here is derived from an EMBL/GenBank/DDBJ whole genome shotgun (WGS) entry which is preliminary data.</text>
</comment>